<dbReference type="HOGENOM" id="CLU_1710819_0_0_9"/>
<dbReference type="EMBL" id="CP009417">
    <property type="protein sequence ID" value="AJD93386.1"/>
    <property type="molecule type" value="Genomic_DNA"/>
</dbReference>
<sequence length="153" mass="18041">MNEEKDWEEIWNKQISPLTEMLFEKMENEKSLRTMGLVYDSNNQQRCGVCGNVNGIEKERYGEFAEEQHETCHSCGYHKEYLYGHTTITIENMGWYYSYTEKMEDDSFKEREKETRIVSGILGKVFKGVALSEEEKSYVSLLQKRSEKLLAHI</sequence>
<keyword evidence="2" id="KW-1185">Reference proteome</keyword>
<accession>A0A0B5ATG8</accession>
<dbReference type="KEGG" id="jeo:JMA_40680"/>
<name>A0A0B5ATG8_9BACL</name>
<gene>
    <name evidence="1" type="ORF">JMA_40680</name>
</gene>
<organism evidence="1 2">
    <name type="scientific">Jeotgalibacillus malaysiensis</name>
    <dbReference type="NCBI Taxonomy" id="1508404"/>
    <lineage>
        <taxon>Bacteria</taxon>
        <taxon>Bacillati</taxon>
        <taxon>Bacillota</taxon>
        <taxon>Bacilli</taxon>
        <taxon>Bacillales</taxon>
        <taxon>Caryophanaceae</taxon>
        <taxon>Jeotgalibacillus</taxon>
    </lineage>
</organism>
<protein>
    <submittedName>
        <fullName evidence="1">Uncharacterized protein</fullName>
    </submittedName>
</protein>
<dbReference type="BioCyc" id="JESP1508404:G14D9-13352-MONOMER"/>
<dbReference type="Proteomes" id="UP000031449">
    <property type="component" value="Plasmid unnamed"/>
</dbReference>
<keyword evidence="1" id="KW-0614">Plasmid</keyword>
<reference evidence="1 2" key="1">
    <citation type="submission" date="2014-08" db="EMBL/GenBank/DDBJ databases">
        <title>Complete genome of a marine bacteria Jeotgalibacillus malaysiensis.</title>
        <authorList>
            <person name="Yaakop A.S."/>
            <person name="Chan K.-G."/>
            <person name="Goh K.M."/>
        </authorList>
    </citation>
    <scope>NUCLEOTIDE SEQUENCE [LARGE SCALE GENOMIC DNA]</scope>
    <source>
        <strain evidence="1 2">D5</strain>
        <plasmid evidence="2">Plasmid</plasmid>
    </source>
</reference>
<evidence type="ECO:0000313" key="2">
    <source>
        <dbReference type="Proteomes" id="UP000031449"/>
    </source>
</evidence>
<evidence type="ECO:0000313" key="1">
    <source>
        <dbReference type="EMBL" id="AJD93386.1"/>
    </source>
</evidence>
<geneLocation type="plasmid" evidence="2"/>
<dbReference type="OrthoDB" id="9782387at2"/>
<proteinExistence type="predicted"/>
<dbReference type="AlphaFoldDB" id="A0A0B5ATG8"/>